<gene>
    <name evidence="1" type="ORF">ACRE_041500</name>
</gene>
<sequence length="66" mass="7415">MNVAGLFLARHMSLRSTLRAPADDEGYWHAEEACGVVQWNQRAIWASSTAPLGSWTRIDWFVGPRA</sequence>
<keyword evidence="2" id="KW-1185">Reference proteome</keyword>
<protein>
    <submittedName>
        <fullName evidence="1">Uncharacterized protein</fullName>
    </submittedName>
</protein>
<evidence type="ECO:0000313" key="2">
    <source>
        <dbReference type="Proteomes" id="UP000029964"/>
    </source>
</evidence>
<evidence type="ECO:0000313" key="1">
    <source>
        <dbReference type="EMBL" id="KFH45087.1"/>
    </source>
</evidence>
<dbReference type="Proteomes" id="UP000029964">
    <property type="component" value="Unassembled WGS sequence"/>
</dbReference>
<dbReference type="EMBL" id="JPKY01000038">
    <property type="protein sequence ID" value="KFH45087.1"/>
    <property type="molecule type" value="Genomic_DNA"/>
</dbReference>
<proteinExistence type="predicted"/>
<comment type="caution">
    <text evidence="1">The sequence shown here is derived from an EMBL/GenBank/DDBJ whole genome shotgun (WGS) entry which is preliminary data.</text>
</comment>
<reference evidence="2" key="1">
    <citation type="journal article" date="2014" name="Genome Announc.">
        <title>Genome sequence and annotation of Acremonium chrysogenum, producer of the beta-lactam antibiotic cephalosporin C.</title>
        <authorList>
            <person name="Terfehr D."/>
            <person name="Dahlmann T.A."/>
            <person name="Specht T."/>
            <person name="Zadra I."/>
            <person name="Kuernsteiner H."/>
            <person name="Kueck U."/>
        </authorList>
    </citation>
    <scope>NUCLEOTIDE SEQUENCE [LARGE SCALE GENOMIC DNA]</scope>
    <source>
        <strain evidence="2">ATCC 11550 / CBS 779.69 / DSM 880 / IAM 14645 / JCM 23072 / IMI 49137</strain>
    </source>
</reference>
<dbReference type="HOGENOM" id="CLU_2830613_0_0_1"/>
<name>A0A086T6V5_HAPC1</name>
<accession>A0A086T6V5</accession>
<dbReference type="AlphaFoldDB" id="A0A086T6V5"/>
<organism evidence="1 2">
    <name type="scientific">Hapsidospora chrysogenum (strain ATCC 11550 / CBS 779.69 / DSM 880 / IAM 14645 / JCM 23072 / IMI 49137)</name>
    <name type="common">Acremonium chrysogenum</name>
    <dbReference type="NCBI Taxonomy" id="857340"/>
    <lineage>
        <taxon>Eukaryota</taxon>
        <taxon>Fungi</taxon>
        <taxon>Dikarya</taxon>
        <taxon>Ascomycota</taxon>
        <taxon>Pezizomycotina</taxon>
        <taxon>Sordariomycetes</taxon>
        <taxon>Hypocreomycetidae</taxon>
        <taxon>Hypocreales</taxon>
        <taxon>Bionectriaceae</taxon>
        <taxon>Hapsidospora</taxon>
    </lineage>
</organism>